<accession>A0A3G1T4D4</accession>
<feature type="compositionally biased region" description="Gly residues" evidence="9">
    <location>
        <begin position="204"/>
        <end position="222"/>
    </location>
</feature>
<dbReference type="InterPro" id="IPR007626">
    <property type="entry name" value="Herpesvirus_viron_egress-type"/>
</dbReference>
<evidence type="ECO:0000256" key="3">
    <source>
        <dbReference type="ARBA" id="ARBA00022692"/>
    </source>
</evidence>
<dbReference type="HAMAP" id="MF_04024">
    <property type="entry name" value="HSV_NEC2"/>
    <property type="match status" value="1"/>
</dbReference>
<evidence type="ECO:0000313" key="12">
    <source>
        <dbReference type="Proteomes" id="UP001142452"/>
    </source>
</evidence>
<keyword evidence="1" id="KW-0597">Phosphoprotein</keyword>
<gene>
    <name evidence="11" type="primary">BFRF1</name>
</gene>
<evidence type="ECO:0000256" key="6">
    <source>
        <dbReference type="ARBA" id="ARBA00022989"/>
    </source>
</evidence>
<keyword evidence="12" id="KW-1185">Reference proteome</keyword>
<dbReference type="RefSeq" id="YP_010801326.1">
    <property type="nucleotide sequence ID" value="NC_076963.1"/>
</dbReference>
<organism evidence="11 12">
    <name type="scientific">macacine gammaherpesvirus 13</name>
    <dbReference type="NCBI Taxonomy" id="2341050"/>
    <lineage>
        <taxon>Viruses</taxon>
        <taxon>Duplodnaviria</taxon>
        <taxon>Heunggongvirae</taxon>
        <taxon>Peploviricota</taxon>
        <taxon>Herviviricetes</taxon>
        <taxon>Herpesvirales</taxon>
        <taxon>Orthoherpesviridae</taxon>
        <taxon>Gammaherpesvirinae</taxon>
        <taxon>Lymphocryptovirus</taxon>
        <taxon>Lymphocryptovirus macacinegamma13</taxon>
    </lineage>
</organism>
<keyword evidence="2" id="KW-1048">Host nucleus</keyword>
<dbReference type="GeneID" id="80540033"/>
<evidence type="ECO:0000256" key="8">
    <source>
        <dbReference type="ARBA" id="ARBA00043948"/>
    </source>
</evidence>
<evidence type="ECO:0000256" key="1">
    <source>
        <dbReference type="ARBA" id="ARBA00022553"/>
    </source>
</evidence>
<comment type="subcellular location">
    <subcellularLocation>
        <location evidence="8">Host nucleus inner membrane</location>
        <topology evidence="8">Single-pass membrane protein</topology>
    </subcellularLocation>
</comment>
<dbReference type="Proteomes" id="UP001142452">
    <property type="component" value="Segment"/>
</dbReference>
<feature type="compositionally biased region" description="Basic and acidic residues" evidence="9">
    <location>
        <begin position="238"/>
        <end position="248"/>
    </location>
</feature>
<evidence type="ECO:0000256" key="9">
    <source>
        <dbReference type="SAM" id="MobiDB-lite"/>
    </source>
</evidence>
<feature type="region of interest" description="Disordered" evidence="9">
    <location>
        <begin position="273"/>
        <end position="298"/>
    </location>
</feature>
<keyword evidence="7 10" id="KW-0472">Membrane</keyword>
<name>A0A3G1T4D4_9GAMA</name>
<evidence type="ECO:0000256" key="4">
    <source>
        <dbReference type="ARBA" id="ARBA00022870"/>
    </source>
</evidence>
<protein>
    <submittedName>
        <fullName evidence="11">Uncharacterized protein</fullName>
    </submittedName>
</protein>
<evidence type="ECO:0000256" key="7">
    <source>
        <dbReference type="ARBA" id="ARBA00023136"/>
    </source>
</evidence>
<dbReference type="Pfam" id="PF04541">
    <property type="entry name" value="Herpes_U34"/>
    <property type="match status" value="1"/>
</dbReference>
<keyword evidence="6 10" id="KW-1133">Transmembrane helix</keyword>
<dbReference type="KEGG" id="vg:80540033"/>
<keyword evidence="3 10" id="KW-0812">Transmembrane</keyword>
<proteinExistence type="inferred from homology"/>
<dbReference type="EMBL" id="MG471437">
    <property type="protein sequence ID" value="AYA49800.1"/>
    <property type="molecule type" value="Genomic_DNA"/>
</dbReference>
<evidence type="ECO:0000256" key="5">
    <source>
        <dbReference type="ARBA" id="ARBA00022921"/>
    </source>
</evidence>
<feature type="region of interest" description="Disordered" evidence="9">
    <location>
        <begin position="191"/>
        <end position="250"/>
    </location>
</feature>
<feature type="transmembrane region" description="Helical" evidence="10">
    <location>
        <begin position="311"/>
        <end position="328"/>
    </location>
</feature>
<evidence type="ECO:0000256" key="10">
    <source>
        <dbReference type="SAM" id="Phobius"/>
    </source>
</evidence>
<feature type="compositionally biased region" description="Low complexity" evidence="9">
    <location>
        <begin position="285"/>
        <end position="297"/>
    </location>
</feature>
<sequence>MASPEERLLDELNNVIVSFLCDSGSLEVERCSGAHVFSRGSSQPLCTVKLRHGQIYHLEFVYKFLAFKLKNCNYPSSPVFVISNNGLATTLRCFLHEPSGLRSGQTGPCLGLATDVDLPKNSLILLGQDNFIKFKSPLVFPAELDLLKSMVVCRAYITEHRTTMQFLVFQAANAQKAARVMDMISDMSQQLALSGQGEEPGVRASGGGGSRTASGGSLGRGRSGWAAGDFSDAETDDERSRAPWRDEDWSGSEAASWKKELVRRPIRGHWTRVARRKRSRHHQTEPAAPAEEPATEAVGTWRPPAIRTPPYLAPALAVAAAALSLLFLRWA</sequence>
<keyword evidence="4" id="KW-1043">Host membrane</keyword>
<reference evidence="11" key="1">
    <citation type="journal article" date="2018" name="Med. Microbiol. Immunol.">
        <title>Macaca arctoides gammaherpesvirus 1 (strain herpesvirus Macaca arctoides): virus sequence, phylogeny and characterisation of virus-transformed macaque and rabbit cell lines.</title>
        <authorList>
            <person name="Krumbholz A."/>
            <person name="Roempke J."/>
            <person name="Liehr T."/>
            <person name="Groth M."/>
            <person name="Meerbach A."/>
            <person name="Schacke M."/>
            <person name="Maschkowitz G."/>
            <person name="Fickenscher H."/>
            <person name="Klapper W."/>
            <person name="Sauerbrei A."/>
            <person name="Wutzler P."/>
            <person name="Zell R."/>
        </authorList>
    </citation>
    <scope>NUCLEOTIDE SEQUENCE</scope>
    <source>
        <strain evidence="11">HVMA</strain>
    </source>
</reference>
<dbReference type="GO" id="GO:0044201">
    <property type="term" value="C:host cell nuclear inner membrane"/>
    <property type="evidence" value="ECO:0007669"/>
    <property type="project" value="UniProtKB-SubCell"/>
</dbReference>
<evidence type="ECO:0000256" key="2">
    <source>
        <dbReference type="ARBA" id="ARBA00022562"/>
    </source>
</evidence>
<keyword evidence="5" id="KW-0426">Late protein</keyword>
<evidence type="ECO:0000313" key="11">
    <source>
        <dbReference type="EMBL" id="AYA49800.1"/>
    </source>
</evidence>